<dbReference type="Proteomes" id="UP000008555">
    <property type="component" value="Chromosome"/>
</dbReference>
<sequence length="247" mass="28098">MKPLHSDIAVIIPAYNEQASIRSIVEPIFSFTDKVIIVDDGSTDATAAQLSDLPAIIIKNLINQGKGASLMRGFQHLQQLKVRAAICMDADTQHDPQDIPKFIEAMNEYPNHIIIGARTHNAENAPKMRRRANQVADFFISWAAGQRIIDTQSGYRLYPIEFLQNCLHQLRSQRFAFESEMLIQAARQGYLPVSISIQSHYPKNLRPSHYKPFIDTVKITAMVSWKLLSRGLYLAGLFRTLFKKRNF</sequence>
<dbReference type="InterPro" id="IPR001173">
    <property type="entry name" value="Glyco_trans_2-like"/>
</dbReference>
<dbReference type="PANTHER" id="PTHR48090:SF7">
    <property type="entry name" value="RFBJ PROTEIN"/>
    <property type="match status" value="1"/>
</dbReference>
<dbReference type="EC" id="2.4.-.-" evidence="2"/>
<proteinExistence type="predicted"/>
<organism evidence="2 3">
    <name type="scientific">Coxiella burnetii (strain Dugway 5J108-111)</name>
    <dbReference type="NCBI Taxonomy" id="434922"/>
    <lineage>
        <taxon>Bacteria</taxon>
        <taxon>Pseudomonadati</taxon>
        <taxon>Pseudomonadota</taxon>
        <taxon>Gammaproteobacteria</taxon>
        <taxon>Legionellales</taxon>
        <taxon>Coxiellaceae</taxon>
        <taxon>Coxiella</taxon>
    </lineage>
</organism>
<evidence type="ECO:0000313" key="3">
    <source>
        <dbReference type="Proteomes" id="UP000008555"/>
    </source>
</evidence>
<keyword evidence="2" id="KW-0328">Glycosyltransferase</keyword>
<evidence type="ECO:0000313" key="2">
    <source>
        <dbReference type="EMBL" id="ABS78362.1"/>
    </source>
</evidence>
<feature type="domain" description="Glycosyltransferase 2-like" evidence="1">
    <location>
        <begin position="10"/>
        <end position="134"/>
    </location>
</feature>
<dbReference type="GO" id="GO:0016757">
    <property type="term" value="F:glycosyltransferase activity"/>
    <property type="evidence" value="ECO:0007669"/>
    <property type="project" value="UniProtKB-KW"/>
</dbReference>
<reference evidence="2 3" key="1">
    <citation type="journal article" date="2009" name="Infect. Immun.">
        <title>Comparative genomics reveal extensive transposon-mediated genomic plasticity and diversity among potential effector proteins within the genus Coxiella.</title>
        <authorList>
            <person name="Beare P.A."/>
            <person name="Unsworth N."/>
            <person name="Andoh M."/>
            <person name="Voth D.E."/>
            <person name="Omsland A."/>
            <person name="Gilk S.D."/>
            <person name="Williams K.P."/>
            <person name="Sobral B.W."/>
            <person name="Kupko J.J.III."/>
            <person name="Porcella S.F."/>
            <person name="Samuel J.E."/>
            <person name="Heinzen R.A."/>
        </authorList>
    </citation>
    <scope>NUCLEOTIDE SEQUENCE [LARGE SCALE GENOMIC DNA]</scope>
    <source>
        <strain evidence="2 3">Dugway 5J108-111</strain>
    </source>
</reference>
<keyword evidence="2" id="KW-0808">Transferase</keyword>
<dbReference type="KEGG" id="cbd:CBUD_0985"/>
<dbReference type="AlphaFoldDB" id="A9KG23"/>
<evidence type="ECO:0000259" key="1">
    <source>
        <dbReference type="Pfam" id="PF00535"/>
    </source>
</evidence>
<protein>
    <submittedName>
        <fullName evidence="2">Glycosyltransferase involved in cell wall biogenesis</fullName>
        <ecNumber evidence="2">2.4.-.-</ecNumber>
    </submittedName>
</protein>
<dbReference type="RefSeq" id="WP_010957975.1">
    <property type="nucleotide sequence ID" value="NC_009727.1"/>
</dbReference>
<gene>
    <name evidence="2" type="ordered locus">CBUD_0985</name>
</gene>
<dbReference type="InterPro" id="IPR029044">
    <property type="entry name" value="Nucleotide-diphossugar_trans"/>
</dbReference>
<dbReference type="Gene3D" id="3.90.550.10">
    <property type="entry name" value="Spore Coat Polysaccharide Biosynthesis Protein SpsA, Chain A"/>
    <property type="match status" value="1"/>
</dbReference>
<dbReference type="HOGENOM" id="CLU_033536_7_4_6"/>
<dbReference type="CAZy" id="GT2">
    <property type="family name" value="Glycosyltransferase Family 2"/>
</dbReference>
<name>A9KG23_COXBN</name>
<dbReference type="EMBL" id="CP000733">
    <property type="protein sequence ID" value="ABS78362.1"/>
    <property type="molecule type" value="Genomic_DNA"/>
</dbReference>
<dbReference type="PANTHER" id="PTHR48090">
    <property type="entry name" value="UNDECAPRENYL-PHOSPHATE 4-DEOXY-4-FORMAMIDO-L-ARABINOSE TRANSFERASE-RELATED"/>
    <property type="match status" value="1"/>
</dbReference>
<dbReference type="Pfam" id="PF00535">
    <property type="entry name" value="Glycos_transf_2"/>
    <property type="match status" value="1"/>
</dbReference>
<dbReference type="SUPFAM" id="SSF53448">
    <property type="entry name" value="Nucleotide-diphospho-sugar transferases"/>
    <property type="match status" value="1"/>
</dbReference>
<dbReference type="CDD" id="cd04179">
    <property type="entry name" value="DPM_DPG-synthase_like"/>
    <property type="match status" value="1"/>
</dbReference>
<accession>A9KG23</accession>
<dbReference type="InterPro" id="IPR050256">
    <property type="entry name" value="Glycosyltransferase_2"/>
</dbReference>